<protein>
    <submittedName>
        <fullName evidence="1">Uncharacterized protein</fullName>
    </submittedName>
</protein>
<name>A0ABV4FHR0_9BRAD</name>
<dbReference type="RefSeq" id="WP_038975234.1">
    <property type="nucleotide sequence ID" value="NZ_JBGBZG010000001.1"/>
</dbReference>
<comment type="caution">
    <text evidence="1">The sequence shown here is derived from an EMBL/GenBank/DDBJ whole genome shotgun (WGS) entry which is preliminary data.</text>
</comment>
<organism evidence="1 2">
    <name type="scientific">Bradyrhizobium ottawaense</name>
    <dbReference type="NCBI Taxonomy" id="931866"/>
    <lineage>
        <taxon>Bacteria</taxon>
        <taxon>Pseudomonadati</taxon>
        <taxon>Pseudomonadota</taxon>
        <taxon>Alphaproteobacteria</taxon>
        <taxon>Hyphomicrobiales</taxon>
        <taxon>Nitrobacteraceae</taxon>
        <taxon>Bradyrhizobium</taxon>
    </lineage>
</organism>
<proteinExistence type="predicted"/>
<accession>A0ABV4FHR0</accession>
<dbReference type="EMBL" id="JBGBZJ010000001">
    <property type="protein sequence ID" value="MEY9451104.1"/>
    <property type="molecule type" value="Genomic_DNA"/>
</dbReference>
<evidence type="ECO:0000313" key="2">
    <source>
        <dbReference type="Proteomes" id="UP001565369"/>
    </source>
</evidence>
<evidence type="ECO:0000313" key="1">
    <source>
        <dbReference type="EMBL" id="MEY9451104.1"/>
    </source>
</evidence>
<reference evidence="1 2" key="1">
    <citation type="submission" date="2024-07" db="EMBL/GenBank/DDBJ databases">
        <title>Genomic Encyclopedia of Type Strains, Phase V (KMG-V): Genome sequencing to study the core and pangenomes of soil and plant-associated prokaryotes.</title>
        <authorList>
            <person name="Whitman W."/>
        </authorList>
    </citation>
    <scope>NUCLEOTIDE SEQUENCE [LARGE SCALE GENOMIC DNA]</scope>
    <source>
        <strain evidence="1 2">USDA 152</strain>
    </source>
</reference>
<sequence>MLDSPSRAQRERLTALEAERDAIGATIADVAPPAVEFHPNAANAYRSKVRNLKKALADSGEDSRAAANEAIREIVENVVVHPQGPYKPVRVEIYGQLAALLRLSEEAAEPPAQSRGCWLRR</sequence>
<dbReference type="Proteomes" id="UP001565369">
    <property type="component" value="Unassembled WGS sequence"/>
</dbReference>
<gene>
    <name evidence="1" type="ORF">ABIG07_000052</name>
</gene>
<keyword evidence="2" id="KW-1185">Reference proteome</keyword>